<evidence type="ECO:0000259" key="5">
    <source>
        <dbReference type="Pfam" id="PF02055"/>
    </source>
</evidence>
<evidence type="ECO:0000313" key="7">
    <source>
        <dbReference type="Proteomes" id="UP000183257"/>
    </source>
</evidence>
<keyword evidence="4" id="KW-0326">Glycosidase</keyword>
<dbReference type="Gene3D" id="3.20.20.80">
    <property type="entry name" value="Glycosidases"/>
    <property type="match status" value="1"/>
</dbReference>
<evidence type="ECO:0000256" key="4">
    <source>
        <dbReference type="RuleBase" id="RU361188"/>
    </source>
</evidence>
<dbReference type="InterPro" id="IPR001139">
    <property type="entry name" value="Glyco_hydro_30"/>
</dbReference>
<dbReference type="GO" id="GO:0006680">
    <property type="term" value="P:glucosylceramide catabolic process"/>
    <property type="evidence" value="ECO:0007669"/>
    <property type="project" value="TreeGrafter"/>
</dbReference>
<protein>
    <submittedName>
        <fullName evidence="6">Glucosylceramidase</fullName>
    </submittedName>
</protein>
<evidence type="ECO:0000256" key="1">
    <source>
        <dbReference type="ARBA" id="ARBA00005382"/>
    </source>
</evidence>
<keyword evidence="2" id="KW-0732">Signal</keyword>
<dbReference type="Pfam" id="PF02055">
    <property type="entry name" value="Glyco_hydro_30"/>
    <property type="match status" value="1"/>
</dbReference>
<evidence type="ECO:0000256" key="2">
    <source>
        <dbReference type="ARBA" id="ARBA00022729"/>
    </source>
</evidence>
<sequence length="475" mass="54535">MAKWFHLKTNKIMKIYKILITALLLTSTITAQKYSVEISYVSLDKGEASPIKKYDTNINPKQKVHQKDFIVLVPEVEFQTIEGIGGAFNENGGEALFSLPKSKQKEVVKNLFNTNNANLVFNRTPIGASDFSLDAYSYSMAPEDYKMKHFSIKRDKKYLLPFIKVALKENNAMLLQASPWSPPAWMKYSNTMDKNNVDEEKSRLKESPEIYKAYANYLVKYIEAYKNEGVEIDRFCVQNEPDTYAPFPGCNMTIEQLQELSLNYIIPAFKKKNLNTGIWAGTFRTINRGDHYKILNPETISKFDGIGFQYANEPFMREVALLAPNMKIMNTETKCYNGDNSTKQAKERLSEIANYINAGSTNYCYWNIILNETSRSAWGWKQNSLMVINRKNGEVQYTPDYNAMYLASTAVVKGDKRIAHISKHRIVTTKNNNNDIKVLIQNDKSTSQFVRLMIDEEEINIELPKDALCRLTIKK</sequence>
<dbReference type="PANTHER" id="PTHR11069">
    <property type="entry name" value="GLUCOSYLCERAMIDASE"/>
    <property type="match status" value="1"/>
</dbReference>
<dbReference type="GO" id="GO:0004348">
    <property type="term" value="F:glucosylceramidase activity"/>
    <property type="evidence" value="ECO:0007669"/>
    <property type="project" value="InterPro"/>
</dbReference>
<organism evidence="6 7">
    <name type="scientific">Cellulophaga fucicola</name>
    <dbReference type="NCBI Taxonomy" id="76595"/>
    <lineage>
        <taxon>Bacteria</taxon>
        <taxon>Pseudomonadati</taxon>
        <taxon>Bacteroidota</taxon>
        <taxon>Flavobacteriia</taxon>
        <taxon>Flavobacteriales</taxon>
        <taxon>Flavobacteriaceae</taxon>
        <taxon>Cellulophaga</taxon>
    </lineage>
</organism>
<dbReference type="AlphaFoldDB" id="A0A1K1R2J8"/>
<feature type="domain" description="Glycosyl hydrolase family 30 TIM-barrel" evidence="5">
    <location>
        <begin position="81"/>
        <end position="243"/>
    </location>
</feature>
<dbReference type="OrthoDB" id="9806701at2"/>
<comment type="similarity">
    <text evidence="1 4">Belongs to the glycosyl hydrolase 30 family.</text>
</comment>
<dbReference type="GO" id="GO:0016020">
    <property type="term" value="C:membrane"/>
    <property type="evidence" value="ECO:0007669"/>
    <property type="project" value="GOC"/>
</dbReference>
<evidence type="ECO:0000256" key="3">
    <source>
        <dbReference type="ARBA" id="ARBA00022801"/>
    </source>
</evidence>
<dbReference type="PANTHER" id="PTHR11069:SF23">
    <property type="entry name" value="LYSOSOMAL ACID GLUCOSYLCERAMIDASE"/>
    <property type="match status" value="1"/>
</dbReference>
<evidence type="ECO:0000313" key="6">
    <source>
        <dbReference type="EMBL" id="SFW66245.1"/>
    </source>
</evidence>
<dbReference type="Gene3D" id="2.60.40.1180">
    <property type="entry name" value="Golgi alpha-mannosidase II"/>
    <property type="match status" value="1"/>
</dbReference>
<gene>
    <name evidence="6" type="ORF">SAMN05660313_03231</name>
</gene>
<dbReference type="InterPro" id="IPR017853">
    <property type="entry name" value="GH"/>
</dbReference>
<dbReference type="STRING" id="76595.SAMN05660313_03231"/>
<dbReference type="InterPro" id="IPR033453">
    <property type="entry name" value="Glyco_hydro_30_TIM-barrel"/>
</dbReference>
<dbReference type="Proteomes" id="UP000183257">
    <property type="component" value="Unassembled WGS sequence"/>
</dbReference>
<dbReference type="EMBL" id="FPIY01000006">
    <property type="protein sequence ID" value="SFW66245.1"/>
    <property type="molecule type" value="Genomic_DNA"/>
</dbReference>
<proteinExistence type="inferred from homology"/>
<reference evidence="7" key="1">
    <citation type="submission" date="2016-11" db="EMBL/GenBank/DDBJ databases">
        <authorList>
            <person name="Varghese N."/>
            <person name="Submissions S."/>
        </authorList>
    </citation>
    <scope>NUCLEOTIDE SEQUENCE [LARGE SCALE GENOMIC DNA]</scope>
    <source>
        <strain evidence="7">DSM 24786</strain>
    </source>
</reference>
<name>A0A1K1R2J8_9FLAO</name>
<dbReference type="PRINTS" id="PR00843">
    <property type="entry name" value="GLHYDRLASE30"/>
</dbReference>
<dbReference type="SUPFAM" id="SSF51445">
    <property type="entry name" value="(Trans)glycosidases"/>
    <property type="match status" value="1"/>
</dbReference>
<keyword evidence="3 4" id="KW-0378">Hydrolase</keyword>
<dbReference type="InterPro" id="IPR013780">
    <property type="entry name" value="Glyco_hydro_b"/>
</dbReference>
<accession>A0A1K1R2J8</accession>
<keyword evidence="7" id="KW-1185">Reference proteome</keyword>